<dbReference type="PANTHER" id="PTHR30108">
    <property type="entry name" value="3-OCTAPRENYL-4-HYDROXYBENZOATE CARBOXY-LYASE-RELATED"/>
    <property type="match status" value="1"/>
</dbReference>
<dbReference type="SUPFAM" id="SSF143968">
    <property type="entry name" value="UbiD C-terminal domain-like"/>
    <property type="match status" value="1"/>
</dbReference>
<comment type="subunit">
    <text evidence="1">Homodimer. May form higher order oligomers.</text>
</comment>
<feature type="domain" description="3-octaprenyl-4-hydroxybenzoate carboxy-lyase-like N-terminal" evidence="3">
    <location>
        <begin position="22"/>
        <end position="111"/>
    </location>
</feature>
<dbReference type="InterPro" id="IPR049381">
    <property type="entry name" value="UbiD-like_C"/>
</dbReference>
<accession>A0A2T2N961</accession>
<dbReference type="STRING" id="1448308.A0A2T2N961"/>
<dbReference type="GO" id="GO:0033494">
    <property type="term" value="P:ferulate metabolic process"/>
    <property type="evidence" value="ECO:0007669"/>
    <property type="project" value="UniProtKB-UniRule"/>
</dbReference>
<dbReference type="Gene3D" id="1.20.5.4570">
    <property type="match status" value="1"/>
</dbReference>
<keyword evidence="1" id="KW-0963">Cytoplasm</keyword>
<feature type="domain" description="3-octaprenyl-4-hydroxybenzoate carboxy-lyase-like C-terminal" evidence="4">
    <location>
        <begin position="316"/>
        <end position="444"/>
    </location>
</feature>
<dbReference type="HAMAP" id="MF_01983">
    <property type="entry name" value="UbiD_FDC"/>
    <property type="match status" value="1"/>
</dbReference>
<evidence type="ECO:0000313" key="6">
    <source>
        <dbReference type="Proteomes" id="UP000240883"/>
    </source>
</evidence>
<feature type="binding site" evidence="1">
    <location>
        <position position="223"/>
    </location>
    <ligand>
        <name>Mn(2+)</name>
        <dbReference type="ChEBI" id="CHEBI:29035"/>
    </ligand>
</feature>
<keyword evidence="1" id="KW-0210">Decarboxylase</keyword>
<dbReference type="InterPro" id="IPR048304">
    <property type="entry name" value="UbiD_Rift_dom"/>
</dbReference>
<evidence type="ECO:0000313" key="5">
    <source>
        <dbReference type="EMBL" id="PSN61943.1"/>
    </source>
</evidence>
<dbReference type="Pfam" id="PF20696">
    <property type="entry name" value="UbiD_C"/>
    <property type="match status" value="1"/>
</dbReference>
<feature type="domain" description="3-octaprenyl-4-hydroxybenzoate carboxy-lyase-like Rift-related" evidence="2">
    <location>
        <begin position="126"/>
        <end position="308"/>
    </location>
</feature>
<keyword evidence="1" id="KW-0456">Lyase</keyword>
<comment type="similarity">
    <text evidence="1">Belongs to the UbiD family. UbiD-like/FDC subfamily.</text>
</comment>
<organism evidence="5 6">
    <name type="scientific">Corynespora cassiicola Philippines</name>
    <dbReference type="NCBI Taxonomy" id="1448308"/>
    <lineage>
        <taxon>Eukaryota</taxon>
        <taxon>Fungi</taxon>
        <taxon>Dikarya</taxon>
        <taxon>Ascomycota</taxon>
        <taxon>Pezizomycotina</taxon>
        <taxon>Dothideomycetes</taxon>
        <taxon>Pleosporomycetidae</taxon>
        <taxon>Pleosporales</taxon>
        <taxon>Corynesporascaceae</taxon>
        <taxon>Corynespora</taxon>
    </lineage>
</organism>
<dbReference type="Gene3D" id="3.40.1670.10">
    <property type="entry name" value="UbiD C-terminal domain-like"/>
    <property type="match status" value="1"/>
</dbReference>
<feature type="binding site" evidence="1">
    <location>
        <position position="223"/>
    </location>
    <ligand>
        <name>prenylated FMN</name>
        <dbReference type="ChEBI" id="CHEBI:87746"/>
    </ligand>
</feature>
<comment type="catalytic activity">
    <reaction evidence="1">
        <text>(E)-ferulate + H(+) = 2-methoxy-4-vinylphenol + CO2</text>
        <dbReference type="Rhea" id="RHEA:33807"/>
        <dbReference type="ChEBI" id="CHEBI:15378"/>
        <dbReference type="ChEBI" id="CHEBI:16526"/>
        <dbReference type="ChEBI" id="CHEBI:29749"/>
        <dbReference type="ChEBI" id="CHEBI:42438"/>
        <dbReference type="EC" id="4.1.1.102"/>
    </reaction>
</comment>
<evidence type="ECO:0000259" key="4">
    <source>
        <dbReference type="Pfam" id="PF20696"/>
    </source>
</evidence>
<dbReference type="EC" id="4.1.1.102" evidence="1"/>
<feature type="binding site" evidence="1">
    <location>
        <begin position="181"/>
        <end position="182"/>
    </location>
    <ligand>
        <name>prenylated FMN</name>
        <dbReference type="ChEBI" id="CHEBI:87746"/>
    </ligand>
</feature>
<evidence type="ECO:0000259" key="3">
    <source>
        <dbReference type="Pfam" id="PF20695"/>
    </source>
</evidence>
<dbReference type="InterPro" id="IPR032903">
    <property type="entry name" value="FDC-like"/>
</dbReference>
<dbReference type="GO" id="GO:0016831">
    <property type="term" value="F:carboxy-lyase activity"/>
    <property type="evidence" value="ECO:0007669"/>
    <property type="project" value="UniProtKB-UniRule"/>
</dbReference>
<dbReference type="GO" id="GO:0046872">
    <property type="term" value="F:metal ion binding"/>
    <property type="evidence" value="ECO:0007669"/>
    <property type="project" value="UniProtKB-KW"/>
</dbReference>
<keyword evidence="6" id="KW-1185">Reference proteome</keyword>
<dbReference type="GO" id="GO:0046281">
    <property type="term" value="P:cinnamic acid catabolic process"/>
    <property type="evidence" value="ECO:0007669"/>
    <property type="project" value="UniProtKB-UniRule"/>
</dbReference>
<dbReference type="Proteomes" id="UP000240883">
    <property type="component" value="Unassembled WGS sequence"/>
</dbReference>
<feature type="active site" description="Proton donor" evidence="1">
    <location>
        <position position="272"/>
    </location>
</feature>
<name>A0A2T2N961_CORCC</name>
<reference evidence="5 6" key="1">
    <citation type="journal article" date="2018" name="Front. Microbiol.">
        <title>Genome-Wide Analysis of Corynespora cassiicola Leaf Fall Disease Putative Effectors.</title>
        <authorList>
            <person name="Lopez D."/>
            <person name="Ribeiro S."/>
            <person name="Label P."/>
            <person name="Fumanal B."/>
            <person name="Venisse J.S."/>
            <person name="Kohler A."/>
            <person name="de Oliveira R.R."/>
            <person name="Labutti K."/>
            <person name="Lipzen A."/>
            <person name="Lail K."/>
            <person name="Bauer D."/>
            <person name="Ohm R.A."/>
            <person name="Barry K.W."/>
            <person name="Spatafora J."/>
            <person name="Grigoriev I.V."/>
            <person name="Martin F.M."/>
            <person name="Pujade-Renaud V."/>
        </authorList>
    </citation>
    <scope>NUCLEOTIDE SEQUENCE [LARGE SCALE GENOMIC DNA]</scope>
    <source>
        <strain evidence="5 6">Philippines</strain>
    </source>
</reference>
<dbReference type="SUPFAM" id="SSF50475">
    <property type="entry name" value="FMN-binding split barrel"/>
    <property type="match status" value="1"/>
</dbReference>
<proteinExistence type="inferred from homology"/>
<keyword evidence="1" id="KW-0479">Metal-binding</keyword>
<feature type="binding site" evidence="1">
    <location>
        <position position="182"/>
    </location>
    <ligand>
        <name>Mn(2+)</name>
        <dbReference type="ChEBI" id="CHEBI:29035"/>
    </ligand>
</feature>
<evidence type="ECO:0000256" key="1">
    <source>
        <dbReference type="HAMAP-Rule" id="MF_03196"/>
    </source>
</evidence>
<dbReference type="Pfam" id="PF01977">
    <property type="entry name" value="UbiD"/>
    <property type="match status" value="1"/>
</dbReference>
<dbReference type="OrthoDB" id="4878259at2759"/>
<dbReference type="InterPro" id="IPR049383">
    <property type="entry name" value="UbiD-like_N"/>
</dbReference>
<comment type="catalytic activity">
    <reaction evidence="1">
        <text>(E)-4-coumarate + H(+) = 4-vinylphenol + CO2</text>
        <dbReference type="Rhea" id="RHEA:33227"/>
        <dbReference type="ChEBI" id="CHEBI:1883"/>
        <dbReference type="ChEBI" id="CHEBI:12876"/>
        <dbReference type="ChEBI" id="CHEBI:15378"/>
        <dbReference type="ChEBI" id="CHEBI:16526"/>
        <dbReference type="EC" id="4.1.1.102"/>
    </reaction>
</comment>
<protein>
    <recommendedName>
        <fullName evidence="1">Ferulic acid decarboxylase 1</fullName>
        <ecNumber evidence="1">4.1.1.102</ecNumber>
    </recommendedName>
    <alternativeName>
        <fullName evidence="1">Phenacrylate decarboxylase</fullName>
    </alternativeName>
</protein>
<dbReference type="InterPro" id="IPR002830">
    <property type="entry name" value="UbiD"/>
</dbReference>
<dbReference type="EMBL" id="KZ678142">
    <property type="protein sequence ID" value="PSN61943.1"/>
    <property type="molecule type" value="Genomic_DNA"/>
</dbReference>
<comment type="function">
    <text evidence="1">Catalyzes the reversible decarboxylation of aromatic carboxylic acids like ferulic acid, p-coumaric acid or cinnamic acid, producing the corresponding vinyl derivatives 4-vinylphenol, 4-vinylguaiacol, and styrene, respectively, which play the role of aroma metabolites.</text>
</comment>
<keyword evidence="1" id="KW-0464">Manganese</keyword>
<comment type="cofactor">
    <cofactor evidence="1">
        <name>Mn(2+)</name>
        <dbReference type="ChEBI" id="CHEBI:29035"/>
    </cofactor>
</comment>
<evidence type="ECO:0000259" key="2">
    <source>
        <dbReference type="Pfam" id="PF01977"/>
    </source>
</evidence>
<sequence>MNRLTSSFRTYACANLKFRLFVETLRKENDVINIDGEVDPKLEVAAFTRRAYELRAKAPLFNHTRGMHQCLFRILGAPGGLSGDPKASHRRLALHLGLLPNAGPKEIIDLMLLAKTKKPIPPIHAQHGPCKEVKILGPDVDLTKLPVPLLNKADGGNYIQTLARAMIHDKNRKPGLIMKPQHIVRIYDKWVEKGEDVPYAIALGTPPITVMAASMPLPEKVTEAEYVGSLCGSPPELVKCETNDIYVPASSEIVLEGTISIRDRGHEGLFGEMYGYSFSDENSQQLLYTVSAITHRKGPILPTCVPGRATGPGETHTVIGMLASAEIRQLLQDNNLPVKEVIALYESQVIWAAVQVDRQALAGLKTNASVFCNRIGNLQIHWLLAIGDDINPFSFEDVMWAYATRCRPAMDDFHFEDVQAYPLVPYMSHGPGTKLTGGKVVSNCLLPQEYEGIQSWVTCDFENGYPDEIIDKVIKLWNNLGLD</sequence>
<dbReference type="AlphaFoldDB" id="A0A2T2N961"/>
<dbReference type="GO" id="GO:0005737">
    <property type="term" value="C:cytoplasm"/>
    <property type="evidence" value="ECO:0007669"/>
    <property type="project" value="UniProtKB-SubCell"/>
</dbReference>
<dbReference type="NCBIfam" id="TIGR00148">
    <property type="entry name" value="UbiD family decarboxylase"/>
    <property type="match status" value="1"/>
</dbReference>
<dbReference type="Pfam" id="PF20695">
    <property type="entry name" value="UbiD_N"/>
    <property type="match status" value="1"/>
</dbReference>
<gene>
    <name evidence="1" type="primary">FDC1</name>
    <name evidence="5" type="ORF">BS50DRAFT_603540</name>
</gene>
<comment type="catalytic activity">
    <reaction evidence="1">
        <text>(E)-cinnamate + H(+) = styrene + CO2</text>
        <dbReference type="Rhea" id="RHEA:46920"/>
        <dbReference type="ChEBI" id="CHEBI:15378"/>
        <dbReference type="ChEBI" id="CHEBI:15669"/>
        <dbReference type="ChEBI" id="CHEBI:16526"/>
        <dbReference type="ChEBI" id="CHEBI:27452"/>
        <dbReference type="EC" id="4.1.1.102"/>
    </reaction>
</comment>
<comment type="cofactor">
    <cofactor evidence="1">
        <name>prenylated FMN</name>
        <dbReference type="ChEBI" id="CHEBI:87746"/>
    </cofactor>
    <text evidence="1">Binds 1 prenylated FMN per subunit.</text>
</comment>
<dbReference type="PANTHER" id="PTHR30108:SF17">
    <property type="entry name" value="FERULIC ACID DECARBOXYLASE 1"/>
    <property type="match status" value="1"/>
</dbReference>
<comment type="subcellular location">
    <subcellularLocation>
        <location evidence="1">Cytoplasm</location>
    </subcellularLocation>
</comment>
<comment type="caution">
    <text evidence="1">Lacks conserved residue(s) required for the propagation of feature annotation.</text>
</comment>